<organism evidence="2 3">
    <name type="scientific">Enterococcus mundtii</name>
    <dbReference type="NCBI Taxonomy" id="53346"/>
    <lineage>
        <taxon>Bacteria</taxon>
        <taxon>Bacillati</taxon>
        <taxon>Bacillota</taxon>
        <taxon>Bacilli</taxon>
        <taxon>Lactobacillales</taxon>
        <taxon>Enterococcaceae</taxon>
        <taxon>Enterococcus</taxon>
    </lineage>
</organism>
<dbReference type="OrthoDB" id="9811902at2"/>
<dbReference type="PANTHER" id="PTHR12526">
    <property type="entry name" value="GLYCOSYLTRANSFERASE"/>
    <property type="match status" value="1"/>
</dbReference>
<proteinExistence type="predicted"/>
<keyword evidence="2" id="KW-0808">Transferase</keyword>
<dbReference type="GO" id="GO:0016757">
    <property type="term" value="F:glycosyltransferase activity"/>
    <property type="evidence" value="ECO:0007669"/>
    <property type="project" value="InterPro"/>
</dbReference>
<name>A0A1V2UK69_ENTMU</name>
<gene>
    <name evidence="2" type="ORF">BTN92_07085</name>
</gene>
<dbReference type="Pfam" id="PF00534">
    <property type="entry name" value="Glycos_transf_1"/>
    <property type="match status" value="1"/>
</dbReference>
<feature type="domain" description="Glycosyl transferase family 1" evidence="1">
    <location>
        <begin position="216"/>
        <end position="383"/>
    </location>
</feature>
<dbReference type="RefSeq" id="WP_077151522.1">
    <property type="nucleotide sequence ID" value="NZ_CABMMO010000005.1"/>
</dbReference>
<dbReference type="AlphaFoldDB" id="A0A1V2UK69"/>
<dbReference type="PANTHER" id="PTHR12526:SF609">
    <property type="entry name" value="LIPOPOLYSACCHARIDE BIOSYNTHESIS PROTEIN"/>
    <property type="match status" value="1"/>
</dbReference>
<evidence type="ECO:0000313" key="3">
    <source>
        <dbReference type="Proteomes" id="UP000189299"/>
    </source>
</evidence>
<dbReference type="Proteomes" id="UP000189299">
    <property type="component" value="Unassembled WGS sequence"/>
</dbReference>
<dbReference type="EMBL" id="MSTR01000005">
    <property type="protein sequence ID" value="ONN43586.1"/>
    <property type="molecule type" value="Genomic_DNA"/>
</dbReference>
<evidence type="ECO:0000313" key="2">
    <source>
        <dbReference type="EMBL" id="ONN43586.1"/>
    </source>
</evidence>
<dbReference type="SUPFAM" id="SSF53756">
    <property type="entry name" value="UDP-Glycosyltransferase/glycogen phosphorylase"/>
    <property type="match status" value="1"/>
</dbReference>
<evidence type="ECO:0000259" key="1">
    <source>
        <dbReference type="Pfam" id="PF00534"/>
    </source>
</evidence>
<accession>A0A1V2UK69</accession>
<dbReference type="CDD" id="cd03794">
    <property type="entry name" value="GT4_WbuB-like"/>
    <property type="match status" value="1"/>
</dbReference>
<reference evidence="2 3" key="1">
    <citation type="submission" date="2016-12" db="EMBL/GenBank/DDBJ databases">
        <authorList>
            <person name="Song W.-J."/>
            <person name="Kurnit D.M."/>
        </authorList>
    </citation>
    <scope>NUCLEOTIDE SEQUENCE [LARGE SCALE GENOMIC DNA]</scope>
    <source>
        <strain evidence="2 3">CGB1038-1_S1</strain>
    </source>
</reference>
<protein>
    <submittedName>
        <fullName evidence="2">Glycosyltransferase WbuB</fullName>
    </submittedName>
</protein>
<sequence>MPLNILFITLLDFDSLADRNIYTDLMSEFVDHGHNISIISPTERKKRKNTHLIKDNNKCEILKLKIGNIQKTNKIEKGISTILIENQFIAGIKKYFSDKTFDLVIYSTPPVTFAKVIKYVKRRDNCKSYLLLKDIFPQNAVDLQHLSKKSIVYKYFRRKEIDLYKVSDFIGTMSYKNLEYIKTNNTFDANKIIEINPNSIKVGPIDSSTIAIGNVKRKYNIPEEKIVLLYGGNLGKPQGIDFLIDIIKYLEDNQDYTLVIVGSGTEYSKIENYLGNNKIKNTILINSLPKEEYKKIESISDIGLVFLDKKFTIPNIPSRILGYMQSQKPIVAAIDENTDLNEIIKKGKFGYSSLHGDLESFIKNILLLKDNSKRIELGKNAYNYLKDNYDVNNSYSIIMKHLKS</sequence>
<dbReference type="InterPro" id="IPR001296">
    <property type="entry name" value="Glyco_trans_1"/>
</dbReference>
<comment type="caution">
    <text evidence="2">The sequence shown here is derived from an EMBL/GenBank/DDBJ whole genome shotgun (WGS) entry which is preliminary data.</text>
</comment>
<dbReference type="Gene3D" id="3.40.50.2000">
    <property type="entry name" value="Glycogen Phosphorylase B"/>
    <property type="match status" value="2"/>
</dbReference>